<dbReference type="GeneID" id="77731826"/>
<evidence type="ECO:0000256" key="2">
    <source>
        <dbReference type="ARBA" id="ARBA00022723"/>
    </source>
</evidence>
<dbReference type="GO" id="GO:0005829">
    <property type="term" value="C:cytosol"/>
    <property type="evidence" value="ECO:0007669"/>
    <property type="project" value="TreeGrafter"/>
</dbReference>
<evidence type="ECO:0000313" key="6">
    <source>
        <dbReference type="EMBL" id="KAI9635130.1"/>
    </source>
</evidence>
<sequence length="191" mass="20072">MSSGSTDKLTPEALHKLIQASFKGRDRAYAPYSKFNVGAGLLLADGSMVIGCNVENAATPAGICAERTAMVKTISDGNKSVIAVAVTSHMPTPTISPCGICRQFMREFLPLSTPILMVAASYPLSDDSVPSYVADLGQHIDSRTAEGEGLGGSTKEVAGFTWSKEVTVLSLEELLPMSFGPEQLAEGTDKA</sequence>
<dbReference type="CDD" id="cd01283">
    <property type="entry name" value="cytidine_deaminase"/>
    <property type="match status" value="1"/>
</dbReference>
<gene>
    <name evidence="6" type="ORF">MKK02DRAFT_43810</name>
</gene>
<accession>A0AA38LTR8</accession>
<dbReference type="Proteomes" id="UP001164286">
    <property type="component" value="Unassembled WGS sequence"/>
</dbReference>
<dbReference type="NCBIfam" id="NF004064">
    <property type="entry name" value="PRK05578.1"/>
    <property type="match status" value="1"/>
</dbReference>
<dbReference type="PROSITE" id="PS00903">
    <property type="entry name" value="CYT_DCMP_DEAMINASES_1"/>
    <property type="match status" value="1"/>
</dbReference>
<dbReference type="Gene3D" id="3.40.140.10">
    <property type="entry name" value="Cytidine Deaminase, domain 2"/>
    <property type="match status" value="1"/>
</dbReference>
<dbReference type="RefSeq" id="XP_052944907.1">
    <property type="nucleotide sequence ID" value="XM_053092621.1"/>
</dbReference>
<dbReference type="Pfam" id="PF00383">
    <property type="entry name" value="dCMP_cyt_deam_1"/>
    <property type="match status" value="1"/>
</dbReference>
<proteinExistence type="inferred from homology"/>
<keyword evidence="4" id="KW-0862">Zinc</keyword>
<dbReference type="InterPro" id="IPR050202">
    <property type="entry name" value="Cyt/Deoxycyt_deaminase"/>
</dbReference>
<dbReference type="GO" id="GO:0055086">
    <property type="term" value="P:nucleobase-containing small molecule metabolic process"/>
    <property type="evidence" value="ECO:0007669"/>
    <property type="project" value="UniProtKB-ARBA"/>
</dbReference>
<dbReference type="PANTHER" id="PTHR11644">
    <property type="entry name" value="CYTIDINE DEAMINASE"/>
    <property type="match status" value="1"/>
</dbReference>
<dbReference type="GO" id="GO:0008270">
    <property type="term" value="F:zinc ion binding"/>
    <property type="evidence" value="ECO:0007669"/>
    <property type="project" value="InterPro"/>
</dbReference>
<protein>
    <submittedName>
        <fullName evidence="6">Cytidine deaminase-like protein</fullName>
    </submittedName>
</protein>
<dbReference type="PANTHER" id="PTHR11644:SF2">
    <property type="entry name" value="CYTIDINE DEAMINASE"/>
    <property type="match status" value="1"/>
</dbReference>
<dbReference type="SUPFAM" id="SSF53927">
    <property type="entry name" value="Cytidine deaminase-like"/>
    <property type="match status" value="1"/>
</dbReference>
<dbReference type="GO" id="GO:0004126">
    <property type="term" value="F:cytidine deaminase activity"/>
    <property type="evidence" value="ECO:0007669"/>
    <property type="project" value="UniProtKB-ARBA"/>
</dbReference>
<feature type="domain" description="CMP/dCMP-type deaminase" evidence="5">
    <location>
        <begin position="12"/>
        <end position="131"/>
    </location>
</feature>
<dbReference type="GO" id="GO:0072527">
    <property type="term" value="P:pyrimidine-containing compound metabolic process"/>
    <property type="evidence" value="ECO:0007669"/>
    <property type="project" value="UniProtKB-ARBA"/>
</dbReference>
<comment type="similarity">
    <text evidence="1">Belongs to the cytidine and deoxycytidylate deaminase family.</text>
</comment>
<keyword evidence="7" id="KW-1185">Reference proteome</keyword>
<evidence type="ECO:0000256" key="4">
    <source>
        <dbReference type="ARBA" id="ARBA00022833"/>
    </source>
</evidence>
<keyword evidence="2" id="KW-0479">Metal-binding</keyword>
<evidence type="ECO:0000256" key="3">
    <source>
        <dbReference type="ARBA" id="ARBA00022801"/>
    </source>
</evidence>
<name>A0AA38LTR8_9TREE</name>
<keyword evidence="3" id="KW-0378">Hydrolase</keyword>
<dbReference type="AlphaFoldDB" id="A0AA38LTR8"/>
<dbReference type="InterPro" id="IPR016192">
    <property type="entry name" value="APOBEC/CMP_deaminase_Zn-bd"/>
</dbReference>
<reference evidence="6" key="1">
    <citation type="journal article" date="2022" name="G3 (Bethesda)">
        <title>High quality genome of the basidiomycete yeast Dioszegia hungarica PDD-24b-2 isolated from cloud water.</title>
        <authorList>
            <person name="Jarrige D."/>
            <person name="Haridas S."/>
            <person name="Bleykasten-Grosshans C."/>
            <person name="Joly M."/>
            <person name="Nadalig T."/>
            <person name="Sancelme M."/>
            <person name="Vuilleumier S."/>
            <person name="Grigoriev I.V."/>
            <person name="Amato P."/>
            <person name="Bringel F."/>
        </authorList>
    </citation>
    <scope>NUCLEOTIDE SEQUENCE</scope>
    <source>
        <strain evidence="6">PDD-24b-2</strain>
    </source>
</reference>
<comment type="caution">
    <text evidence="6">The sequence shown here is derived from an EMBL/GenBank/DDBJ whole genome shotgun (WGS) entry which is preliminary data.</text>
</comment>
<evidence type="ECO:0000313" key="7">
    <source>
        <dbReference type="Proteomes" id="UP001164286"/>
    </source>
</evidence>
<dbReference type="PROSITE" id="PS51747">
    <property type="entry name" value="CYT_DCMP_DEAMINASES_2"/>
    <property type="match status" value="1"/>
</dbReference>
<dbReference type="GO" id="GO:0042802">
    <property type="term" value="F:identical protein binding"/>
    <property type="evidence" value="ECO:0007669"/>
    <property type="project" value="UniProtKB-ARBA"/>
</dbReference>
<evidence type="ECO:0000259" key="5">
    <source>
        <dbReference type="PROSITE" id="PS51747"/>
    </source>
</evidence>
<dbReference type="InterPro" id="IPR002125">
    <property type="entry name" value="CMP_dCMP_dom"/>
</dbReference>
<organism evidence="6 7">
    <name type="scientific">Dioszegia hungarica</name>
    <dbReference type="NCBI Taxonomy" id="4972"/>
    <lineage>
        <taxon>Eukaryota</taxon>
        <taxon>Fungi</taxon>
        <taxon>Dikarya</taxon>
        <taxon>Basidiomycota</taxon>
        <taxon>Agaricomycotina</taxon>
        <taxon>Tremellomycetes</taxon>
        <taxon>Tremellales</taxon>
        <taxon>Bulleribasidiaceae</taxon>
        <taxon>Dioszegia</taxon>
    </lineage>
</organism>
<evidence type="ECO:0000256" key="1">
    <source>
        <dbReference type="ARBA" id="ARBA00006576"/>
    </source>
</evidence>
<dbReference type="InterPro" id="IPR016193">
    <property type="entry name" value="Cytidine_deaminase-like"/>
</dbReference>
<dbReference type="EMBL" id="JAKWFO010000005">
    <property type="protein sequence ID" value="KAI9635130.1"/>
    <property type="molecule type" value="Genomic_DNA"/>
</dbReference>